<organism evidence="1 2">
    <name type="scientific">Boeremia exigua</name>
    <dbReference type="NCBI Taxonomy" id="749465"/>
    <lineage>
        <taxon>Eukaryota</taxon>
        <taxon>Fungi</taxon>
        <taxon>Dikarya</taxon>
        <taxon>Ascomycota</taxon>
        <taxon>Pezizomycotina</taxon>
        <taxon>Dothideomycetes</taxon>
        <taxon>Pleosporomycetidae</taxon>
        <taxon>Pleosporales</taxon>
        <taxon>Pleosporineae</taxon>
        <taxon>Didymellaceae</taxon>
        <taxon>Boeremia</taxon>
    </lineage>
</organism>
<accession>A0ACC2IM47</accession>
<keyword evidence="2" id="KW-1185">Reference proteome</keyword>
<dbReference type="EMBL" id="JAPHNI010000101">
    <property type="protein sequence ID" value="KAJ8116284.1"/>
    <property type="molecule type" value="Genomic_DNA"/>
</dbReference>
<protein>
    <submittedName>
        <fullName evidence="1">Uncharacterized protein</fullName>
    </submittedName>
</protein>
<name>A0ACC2IM47_9PLEO</name>
<evidence type="ECO:0000313" key="2">
    <source>
        <dbReference type="Proteomes" id="UP001153331"/>
    </source>
</evidence>
<comment type="caution">
    <text evidence="1">The sequence shown here is derived from an EMBL/GenBank/DDBJ whole genome shotgun (WGS) entry which is preliminary data.</text>
</comment>
<evidence type="ECO:0000313" key="1">
    <source>
        <dbReference type="EMBL" id="KAJ8116284.1"/>
    </source>
</evidence>
<proteinExistence type="predicted"/>
<gene>
    <name evidence="1" type="ORF">OPT61_g2256</name>
</gene>
<sequence length="882" mass="97159">MGPVLSGAETVSVEETSAQHGLRRPSLACSTKVPFADGPQLDRPMTYGATAHLAVAMAQALETGGSEHSLGGRLFRALVERHVSSLIGSVTTVELLHRRVSGSGWRAWVQIAGCSVSFGLVAIWCMHFVGNRAIVLGDGEGEIQLYYSPTFTAISAIIPVVVIFLGLMIADRFYRRSKHAAIRIGSLVVCGICAGAAITEMHYLGNNGTTNYRLHLSWAHVCGAAGIAVGASLLSFGLFFHWSGLWLNNIFRRAVVACFLALAVSGMHWTGAAGTWYEIRGYHNGSGQERNVTLIIALCLCLSACLVCFLLGFLKQRHRRLLKDRAQQVVLACATFDENGKLLVSQGGLLPCQTITRQFHQRTFDDEFNNAHPVFQWIFRVSRHWGGVVDLIPVMREHLHSTGYLQTTSPSTVAESRSSFSSEDDSTYSATFRELFCVTAYDIAKTLDTGLQNLGNLYEEVVTTGTSMSMARAVFKDPNDRKEILAAEVANKDIETGPVSPILFGRGQMLVLTRTADANEVKRLQNLGYHFANIDQVGENLARSLQVNRDDLQDMVERWHAFTRRGPSVPPSGTYLASFLLQPAPGMRGLDVIVPRANPDRLPMVKLTDGELTLGELKLLVGFNGLSLDDCLARTGQRTGLETQKEDLFLETFRNKILDLLHDAPESALRRAIFSAKRLDVAHGIDGPKECSPATVFAFCGIKEIYIQSLQSTTLKCIPMSFFQTYLRSYPGCPDHQILAIRNHKEFSTLTRTPSITKEPEKRNNRWKTMLRPYRSMSSDMTLQPDSCSEKGLVNPTSPSMDASGSHLWGGIMVTSTQQIIHNESKESGSTMELRNMGVKSEAGVADTEQLTLGDRLMSITTAFRDPHATRALPKDLYYGKK</sequence>
<dbReference type="Proteomes" id="UP001153331">
    <property type="component" value="Unassembled WGS sequence"/>
</dbReference>
<reference evidence="1" key="1">
    <citation type="submission" date="2022-11" db="EMBL/GenBank/DDBJ databases">
        <title>Genome Sequence of Boeremia exigua.</title>
        <authorList>
            <person name="Buettner E."/>
        </authorList>
    </citation>
    <scope>NUCLEOTIDE SEQUENCE</scope>
    <source>
        <strain evidence="1">CU02</strain>
    </source>
</reference>